<organism evidence="1 2">
    <name type="scientific">Termititenax aidoneus</name>
    <dbReference type="NCBI Taxonomy" id="2218524"/>
    <lineage>
        <taxon>Bacteria</taxon>
        <taxon>Bacillati</taxon>
        <taxon>Candidatus Margulisiibacteriota</taxon>
        <taxon>Candidatus Termititenacia</taxon>
        <taxon>Candidatus Termititenacales</taxon>
        <taxon>Candidatus Termititenacaceae</taxon>
        <taxon>Candidatus Termititenax</taxon>
    </lineage>
</organism>
<protein>
    <submittedName>
        <fullName evidence="1">Uncharacterized protein</fullName>
    </submittedName>
</protein>
<dbReference type="Proteomes" id="UP000269352">
    <property type="component" value="Unassembled WGS sequence"/>
</dbReference>
<accession>A0A388TEI4</accession>
<feature type="non-terminal residue" evidence="1">
    <location>
        <position position="1"/>
    </location>
</feature>
<evidence type="ECO:0000313" key="1">
    <source>
        <dbReference type="EMBL" id="GBR74969.1"/>
    </source>
</evidence>
<feature type="non-terminal residue" evidence="1">
    <location>
        <position position="940"/>
    </location>
</feature>
<dbReference type="AlphaFoldDB" id="A0A388TEI4"/>
<sequence length="940" mass="106709">AAQKNWHSEPIRPLSEIDITQIEPQDLIEKLAPLWQVMKGSEFLTGAPAMEHLDAGYAAWLSAESTDPKVKNSLKDYPTFTALLKSVHPDLFDAAGAIDWTKANPELALFFQAYDPIGNTKIPAEGQDGATDNVENTGDVELIPGILPPHKQRVGGSLSLVMVLSAISFKKFGDITKTGSVDDAIDWETTIGKLEYLDDPNKVPSLTAREQAAVKVQISSISRVNIPKDRSDIKEIDDLDPIDILYWRSHLEHFPSEDEKIKYMIDLAKERGHKDVTEKNVNKLLEDLTVSEIDYSKIDDYKDQFLNEFVSSIIDEWDKGYHAIDFTSFVLTQSAEGSNRYADWSPSILSYTNVDNSNNNNRLTALQNLIRIIVEEPKSYGNGRKLGEEEYTELVTKLKEFTDPGPNKSITPVLVYTVEHKDMKDISERQKQIILDCVEKGVSFSDLNLNGYDGNWNATIENVIAFINRIKESETKVDFEKLMEDIVTVSLYYRDMEYPNGYDGSGRGKGFPDGGYNSRFLEKNIRNRNQYEVIYRIVYTVNYLKNNQIVLDQFRNSKIVTNVELYGITQEDGKIKQVEITLPNDQKKLLIIPDTERVGTDPRQGITVCAFLSDPPENRPFEVLTYDPRFPLENGESEDAKQAQQTQRAVAADLTINWQGTHLKSHELEHYNAEMEKIYKALKVDGLSEKTFREVKESFYGLYNRTIAAIAMQGHPDGMGTNGLADQSTVRILENLTKVKAVIDALDEEFSADRNRADHKDWRREFMDKIPLIMDLPAAEREAELAKWEEAYKTEYYKAMPQDPEETDYKRPDLRANIRVANEEEDAPSVKLPDQELLKLNEIKGELDLYPLAGISSKTEKLNLKYHTTIDPFGIYEDCEIARDYLKAEQVFLTALNEFNTVQAAVFAGIEAMDGNGTAEGRRHIIEELKLLKYDTVTGE</sequence>
<reference evidence="1 2" key="1">
    <citation type="journal article" date="2019" name="ISME J.">
        <title>Genome analyses of uncultured TG2/ZB3 bacteria in 'Margulisbacteria' specifically attached to ectosymbiotic spirochetes of protists in the termite gut.</title>
        <authorList>
            <person name="Utami Y.D."/>
            <person name="Kuwahara H."/>
            <person name="Igai K."/>
            <person name="Murakami T."/>
            <person name="Sugaya K."/>
            <person name="Morikawa T."/>
            <person name="Nagura Y."/>
            <person name="Yuki M."/>
            <person name="Deevong P."/>
            <person name="Inoue T."/>
            <person name="Kihara K."/>
            <person name="Lo N."/>
            <person name="Yamada A."/>
            <person name="Ohkuma M."/>
            <person name="Hongoh Y."/>
        </authorList>
    </citation>
    <scope>NUCLEOTIDE SEQUENCE [LARGE SCALE GENOMIC DNA]</scope>
    <source>
        <strain evidence="1">NkOx7-01</strain>
    </source>
</reference>
<proteinExistence type="predicted"/>
<evidence type="ECO:0000313" key="2">
    <source>
        <dbReference type="Proteomes" id="UP000269352"/>
    </source>
</evidence>
<keyword evidence="2" id="KW-1185">Reference proteome</keyword>
<dbReference type="EMBL" id="BGZN01000118">
    <property type="protein sequence ID" value="GBR74969.1"/>
    <property type="molecule type" value="Genomic_DNA"/>
</dbReference>
<comment type="caution">
    <text evidence="1">The sequence shown here is derived from an EMBL/GenBank/DDBJ whole genome shotgun (WGS) entry which is preliminary data.</text>
</comment>
<gene>
    <name evidence="1" type="ORF">NO1_2051</name>
</gene>
<name>A0A388TEI4_TERA1</name>